<dbReference type="InterPro" id="IPR038666">
    <property type="entry name" value="SSP1_head-tail_sf"/>
</dbReference>
<dbReference type="RefSeq" id="WP_135276945.1">
    <property type="nucleotide sequence ID" value="NZ_PQVH01000008.1"/>
</dbReference>
<protein>
    <recommendedName>
        <fullName evidence="3">Head-tail adaptor protein</fullName>
    </recommendedName>
</protein>
<dbReference type="AlphaFoldDB" id="A0A4Y9VRL5"/>
<dbReference type="OrthoDB" id="7064770at2"/>
<comment type="caution">
    <text evidence="1">The sequence shown here is derived from an EMBL/GenBank/DDBJ whole genome shotgun (WGS) entry which is preliminary data.</text>
</comment>
<accession>A0A4Y9VRL5</accession>
<organism evidence="1 2">
    <name type="scientific">Methylotenera oryzisoli</name>
    <dbReference type="NCBI Taxonomy" id="2080758"/>
    <lineage>
        <taxon>Bacteria</taxon>
        <taxon>Pseudomonadati</taxon>
        <taxon>Pseudomonadota</taxon>
        <taxon>Betaproteobacteria</taxon>
        <taxon>Nitrosomonadales</taxon>
        <taxon>Methylophilaceae</taxon>
        <taxon>Methylotenera</taxon>
    </lineage>
</organism>
<dbReference type="EMBL" id="PQVH01000008">
    <property type="protein sequence ID" value="TFW71398.1"/>
    <property type="molecule type" value="Genomic_DNA"/>
</dbReference>
<sequence length="117" mass="12849">MDAGKLNRRVLIRKQTDIPAMGAAITQTFDAGIPAWANVEPVGNAIFYGTKQVGESTTHRIIVRYQPGTVTDMVITGDHVIDQVIGGVTVRYRVKRASDLHDDRTYVLIEVELLGNA</sequence>
<dbReference type="Proteomes" id="UP000297706">
    <property type="component" value="Unassembled WGS sequence"/>
</dbReference>
<evidence type="ECO:0008006" key="3">
    <source>
        <dbReference type="Google" id="ProtNLM"/>
    </source>
</evidence>
<dbReference type="InterPro" id="IPR008767">
    <property type="entry name" value="Phage_SPP1_head-tail_adaptor"/>
</dbReference>
<keyword evidence="2" id="KW-1185">Reference proteome</keyword>
<evidence type="ECO:0000313" key="2">
    <source>
        <dbReference type="Proteomes" id="UP000297706"/>
    </source>
</evidence>
<name>A0A4Y9VRL5_9PROT</name>
<proteinExistence type="predicted"/>
<gene>
    <name evidence="1" type="ORF">C3Y98_04640</name>
</gene>
<dbReference type="Pfam" id="PF05521">
    <property type="entry name" value="Phage_HCP"/>
    <property type="match status" value="1"/>
</dbReference>
<reference evidence="1 2" key="1">
    <citation type="submission" date="2018-02" db="EMBL/GenBank/DDBJ databases">
        <title>A novel lanthanide dependent methylotroph, Methylotenera sp. La3113.</title>
        <authorList>
            <person name="Lv H."/>
            <person name="Tani A."/>
        </authorList>
    </citation>
    <scope>NUCLEOTIDE SEQUENCE [LARGE SCALE GENOMIC DNA]</scope>
    <source>
        <strain evidence="1 2">La3113</strain>
    </source>
</reference>
<evidence type="ECO:0000313" key="1">
    <source>
        <dbReference type="EMBL" id="TFW71398.1"/>
    </source>
</evidence>
<dbReference type="Gene3D" id="2.40.10.270">
    <property type="entry name" value="Bacteriophage SPP1 head-tail adaptor protein"/>
    <property type="match status" value="1"/>
</dbReference>